<protein>
    <submittedName>
        <fullName evidence="3">Uncharacterized protein</fullName>
    </submittedName>
</protein>
<proteinExistence type="predicted"/>
<sequence length="78" mass="8510">MASQEDATTPAADPPPGHVSDLQNPPSSGDYWIGAITVLMAIMFVFVCLRFYVKRSIKRAATLDDCKTGKDFDTGRLC</sequence>
<gene>
    <name evidence="3" type="ORF">PHISCL_01900</name>
</gene>
<keyword evidence="2" id="KW-0472">Membrane</keyword>
<evidence type="ECO:0000313" key="3">
    <source>
        <dbReference type="EMBL" id="RJE25787.1"/>
    </source>
</evidence>
<reference evidence="4" key="1">
    <citation type="submission" date="2017-02" db="EMBL/GenBank/DDBJ databases">
        <authorList>
            <person name="Tafer H."/>
            <person name="Lopandic K."/>
        </authorList>
    </citation>
    <scope>NUCLEOTIDE SEQUENCE [LARGE SCALE GENOMIC DNA]</scope>
    <source>
        <strain evidence="4">CBS 366.77</strain>
    </source>
</reference>
<feature type="compositionally biased region" description="Low complexity" evidence="1">
    <location>
        <begin position="1"/>
        <end position="11"/>
    </location>
</feature>
<keyword evidence="4" id="KW-1185">Reference proteome</keyword>
<feature type="region of interest" description="Disordered" evidence="1">
    <location>
        <begin position="1"/>
        <end position="25"/>
    </location>
</feature>
<dbReference type="OrthoDB" id="444631at2759"/>
<evidence type="ECO:0000313" key="4">
    <source>
        <dbReference type="Proteomes" id="UP000266188"/>
    </source>
</evidence>
<feature type="transmembrane region" description="Helical" evidence="2">
    <location>
        <begin position="31"/>
        <end position="53"/>
    </location>
</feature>
<dbReference type="Proteomes" id="UP000266188">
    <property type="component" value="Unassembled WGS sequence"/>
</dbReference>
<evidence type="ECO:0000256" key="2">
    <source>
        <dbReference type="SAM" id="Phobius"/>
    </source>
</evidence>
<name>A0A3A2ZWL6_9EURO</name>
<comment type="caution">
    <text evidence="3">The sequence shown here is derived from an EMBL/GenBank/DDBJ whole genome shotgun (WGS) entry which is preliminary data.</text>
</comment>
<keyword evidence="2" id="KW-1133">Transmembrane helix</keyword>
<dbReference type="EMBL" id="MVGC01000038">
    <property type="protein sequence ID" value="RJE25787.1"/>
    <property type="molecule type" value="Genomic_DNA"/>
</dbReference>
<evidence type="ECO:0000256" key="1">
    <source>
        <dbReference type="SAM" id="MobiDB-lite"/>
    </source>
</evidence>
<organism evidence="3 4">
    <name type="scientific">Aspergillus sclerotialis</name>
    <dbReference type="NCBI Taxonomy" id="2070753"/>
    <lineage>
        <taxon>Eukaryota</taxon>
        <taxon>Fungi</taxon>
        <taxon>Dikarya</taxon>
        <taxon>Ascomycota</taxon>
        <taxon>Pezizomycotina</taxon>
        <taxon>Eurotiomycetes</taxon>
        <taxon>Eurotiomycetidae</taxon>
        <taxon>Eurotiales</taxon>
        <taxon>Aspergillaceae</taxon>
        <taxon>Aspergillus</taxon>
        <taxon>Aspergillus subgen. Polypaecilum</taxon>
    </lineage>
</organism>
<keyword evidence="2" id="KW-0812">Transmembrane</keyword>
<accession>A0A3A2ZWL6</accession>
<dbReference type="AlphaFoldDB" id="A0A3A2ZWL6"/>